<name>A0A7S7NVL7_PALFE</name>
<protein>
    <submittedName>
        <fullName evidence="3">DUF1080 domain-containing protein</fullName>
    </submittedName>
</protein>
<evidence type="ECO:0000259" key="2">
    <source>
        <dbReference type="Pfam" id="PF06439"/>
    </source>
</evidence>
<gene>
    <name evidence="3" type="ORF">IRI77_12000</name>
</gene>
<proteinExistence type="predicted"/>
<accession>A0A7S7NVL7</accession>
<dbReference type="EMBL" id="CP063849">
    <property type="protein sequence ID" value="QOY90635.1"/>
    <property type="molecule type" value="Genomic_DNA"/>
</dbReference>
<feature type="domain" description="3-keto-alpha-glucoside-1,2-lyase/3-keto-2-hydroxy-glucal hydratase" evidence="2">
    <location>
        <begin position="221"/>
        <end position="376"/>
    </location>
</feature>
<feature type="chain" id="PRO_5032764601" evidence="1">
    <location>
        <begin position="20"/>
        <end position="378"/>
    </location>
</feature>
<feature type="domain" description="3-keto-alpha-glucoside-1,2-lyase/3-keto-2-hydroxy-glucal hydratase" evidence="2">
    <location>
        <begin position="22"/>
        <end position="196"/>
    </location>
</feature>
<dbReference type="Gene3D" id="2.60.120.560">
    <property type="entry name" value="Exo-inulinase, domain 1"/>
    <property type="match status" value="2"/>
</dbReference>
<dbReference type="RefSeq" id="WP_194452295.1">
    <property type="nucleotide sequence ID" value="NZ_CP063849.1"/>
</dbReference>
<sequence>MPGVSRVILALLLPVAAFGAVQPLFNGKDLAGWQQQGPHPSFTSTAGEIRTTGRGHAGNWIHTEQEFENFRLRFEYKLNQWAEAAVLLRAARSDRPQHTGVAIVLAHDFHNETTPFITGAVMGVLPPRKALPASFQVWHSVVVELRGDSLMVTIDGDSMQEVDMSTVPAVRHRLRKGVIGFPDMGHGYALRNLTIEELAGRSEFVELLAGLDGTESSALGLKAWGRRGDSGQWRVHGGVLEGMNGHSILYAPPAFRDFELTAVVRSHDRVNAGIFLRGQPAGANRGFEVQIYSPVDAVYQTGSIYGRARSSLSADLEEQWFLLQILVEGARCTVWVNGEQVAEYDKLPAELRGAGRIGVQIHMEDTRVEVRDLRVRPL</sequence>
<feature type="signal peptide" evidence="1">
    <location>
        <begin position="1"/>
        <end position="19"/>
    </location>
</feature>
<evidence type="ECO:0000313" key="3">
    <source>
        <dbReference type="EMBL" id="QOY90635.1"/>
    </source>
</evidence>
<evidence type="ECO:0000256" key="1">
    <source>
        <dbReference type="SAM" id="SignalP"/>
    </source>
</evidence>
<keyword evidence="4" id="KW-1185">Reference proteome</keyword>
<dbReference type="KEGG" id="pfer:IRI77_12000"/>
<dbReference type="AlphaFoldDB" id="A0A7S7NVL7"/>
<dbReference type="GO" id="GO:0016787">
    <property type="term" value="F:hydrolase activity"/>
    <property type="evidence" value="ECO:0007669"/>
    <property type="project" value="InterPro"/>
</dbReference>
<evidence type="ECO:0000313" key="4">
    <source>
        <dbReference type="Proteomes" id="UP000593892"/>
    </source>
</evidence>
<keyword evidence="1" id="KW-0732">Signal</keyword>
<reference evidence="3 4" key="1">
    <citation type="submission" date="2020-10" db="EMBL/GenBank/DDBJ databases">
        <title>Complete genome sequence of Paludibaculum fermentans P105T, a facultatively anaerobic acidobacterium capable of dissimilatory Fe(III) reduction.</title>
        <authorList>
            <person name="Dedysh S.N."/>
            <person name="Beletsky A.V."/>
            <person name="Kulichevskaya I.S."/>
            <person name="Mardanov A.V."/>
            <person name="Ravin N.V."/>
        </authorList>
    </citation>
    <scope>NUCLEOTIDE SEQUENCE [LARGE SCALE GENOMIC DNA]</scope>
    <source>
        <strain evidence="3 4">P105</strain>
    </source>
</reference>
<dbReference type="Pfam" id="PF06439">
    <property type="entry name" value="3keto-disac_hyd"/>
    <property type="match status" value="2"/>
</dbReference>
<dbReference type="InterPro" id="IPR010496">
    <property type="entry name" value="AL/BT2_dom"/>
</dbReference>
<organism evidence="3 4">
    <name type="scientific">Paludibaculum fermentans</name>
    <dbReference type="NCBI Taxonomy" id="1473598"/>
    <lineage>
        <taxon>Bacteria</taxon>
        <taxon>Pseudomonadati</taxon>
        <taxon>Acidobacteriota</taxon>
        <taxon>Terriglobia</taxon>
        <taxon>Bryobacterales</taxon>
        <taxon>Bryobacteraceae</taxon>
        <taxon>Paludibaculum</taxon>
    </lineage>
</organism>
<dbReference type="Proteomes" id="UP000593892">
    <property type="component" value="Chromosome"/>
</dbReference>